<evidence type="ECO:0000256" key="5">
    <source>
        <dbReference type="ARBA" id="ARBA00022553"/>
    </source>
</evidence>
<dbReference type="eggNOG" id="COG2205">
    <property type="taxonomic scope" value="Bacteria"/>
</dbReference>
<comment type="subcellular location">
    <subcellularLocation>
        <location evidence="2">Cell membrane</location>
        <topology evidence="2">Multi-pass membrane protein</topology>
    </subcellularLocation>
</comment>
<dbReference type="CDD" id="cd00082">
    <property type="entry name" value="HisKA"/>
    <property type="match status" value="1"/>
</dbReference>
<dbReference type="KEGG" id="fli:Fleli_3590"/>
<evidence type="ECO:0000256" key="9">
    <source>
        <dbReference type="ARBA" id="ARBA00022989"/>
    </source>
</evidence>
<evidence type="ECO:0000256" key="4">
    <source>
        <dbReference type="ARBA" id="ARBA00022475"/>
    </source>
</evidence>
<evidence type="ECO:0000256" key="1">
    <source>
        <dbReference type="ARBA" id="ARBA00000085"/>
    </source>
</evidence>
<keyword evidence="6" id="KW-0812">Transmembrane</keyword>
<dbReference type="GO" id="GO:0005886">
    <property type="term" value="C:plasma membrane"/>
    <property type="evidence" value="ECO:0007669"/>
    <property type="project" value="UniProtKB-SubCell"/>
</dbReference>
<evidence type="ECO:0000256" key="13">
    <source>
        <dbReference type="SAM" id="Coils"/>
    </source>
</evidence>
<dbReference type="SUPFAM" id="SSF47384">
    <property type="entry name" value="Homodimeric domain of signal transducing histidine kinase"/>
    <property type="match status" value="1"/>
</dbReference>
<dbReference type="EMBL" id="CP003345">
    <property type="protein sequence ID" value="AFM05908.1"/>
    <property type="molecule type" value="Genomic_DNA"/>
</dbReference>
<dbReference type="PANTHER" id="PTHR45339:SF1">
    <property type="entry name" value="HYBRID SIGNAL TRANSDUCTION HISTIDINE KINASE J"/>
    <property type="match status" value="1"/>
</dbReference>
<dbReference type="HOGENOM" id="CLU_000445_114_15_10"/>
<accession>I4APM3</accession>
<feature type="domain" description="Response regulatory" evidence="15">
    <location>
        <begin position="26"/>
        <end position="140"/>
    </location>
</feature>
<evidence type="ECO:0000256" key="7">
    <source>
        <dbReference type="ARBA" id="ARBA00022741"/>
    </source>
</evidence>
<dbReference type="Pfam" id="PF00512">
    <property type="entry name" value="HisKA"/>
    <property type="match status" value="1"/>
</dbReference>
<dbReference type="FunFam" id="3.30.565.10:FF:000010">
    <property type="entry name" value="Sensor histidine kinase RcsC"/>
    <property type="match status" value="1"/>
</dbReference>
<sequence>MPDKLTNLNLLSDNTEIQTKSKKTSSILYVDDEESNLRIFKSSFRRHYSIFTAISGKEGLEILENNNIQLVISDQKMPEMTGVEFLERVAENFPNTVRIILTAYSDTEDIMRAINKCGIFRYLVKPWNKDEMLLTIDKALETYSLRTENRQLVKALKSANEDLEGKVKERTSELMATNEDLKKAKEQAEAATKTKEQFLSTMSHEIRTPLNAIIGMTHLLKNDRLEGEMAENIEILEFSAQNLLSLINSVLDISKMEAGKMAFEQAEFDLPILIQNTVEIFKARAEEKNIFLRSNIDKNIPKSLLGDSTRLSQILNNLIGNAIKFTDEGTVTITVRLLHHKTEKVELLFAISDTGIGISSEKINSIFEDFSQAEEDTSRKYGGTGLGLAITKQLVELQGGTINVMSTMMVGSTFSFQLGFKIGKIQAITANLPDATNIKNLKGVRILIVEDNKVNQILVRKFLNNWGASSQIAENGQIALDLFKKDNFDVVLMDLQMPVMDGYESARQMRLLEENTDKFTPIIALTASTLLNERERIIQVGMNDFLSKPFNPNELYKKIAQHSYTQLQNQVLQESEIKGKLNYSYFKNLAGADKDFYTELLELSEADLIEFNRILESTHLLDYETQLSLVHHKIRATLRLLEVKELEVQINQLRRMLSQGSPINQVTDRIQAIQKNIEMAISEIQEERK</sequence>
<evidence type="ECO:0000259" key="14">
    <source>
        <dbReference type="PROSITE" id="PS50109"/>
    </source>
</evidence>
<dbReference type="InterPro" id="IPR036890">
    <property type="entry name" value="HATPase_C_sf"/>
</dbReference>
<keyword evidence="7" id="KW-0547">Nucleotide-binding</keyword>
<dbReference type="InterPro" id="IPR001789">
    <property type="entry name" value="Sig_transdc_resp-reg_receiver"/>
</dbReference>
<dbReference type="PROSITE" id="PS50110">
    <property type="entry name" value="RESPONSE_REGULATORY"/>
    <property type="match status" value="2"/>
</dbReference>
<feature type="modified residue" description="4-aspartylphosphate" evidence="12">
    <location>
        <position position="74"/>
    </location>
</feature>
<keyword evidence="4" id="KW-1003">Cell membrane</keyword>
<keyword evidence="17" id="KW-1185">Reference proteome</keyword>
<comment type="catalytic activity">
    <reaction evidence="1">
        <text>ATP + protein L-histidine = ADP + protein N-phospho-L-histidine.</text>
        <dbReference type="EC" id="2.7.13.3"/>
    </reaction>
</comment>
<evidence type="ECO:0000256" key="10">
    <source>
        <dbReference type="ARBA" id="ARBA00023012"/>
    </source>
</evidence>
<keyword evidence="9" id="KW-1133">Transmembrane helix</keyword>
<keyword evidence="10" id="KW-0902">Two-component regulatory system</keyword>
<evidence type="ECO:0000259" key="15">
    <source>
        <dbReference type="PROSITE" id="PS50110"/>
    </source>
</evidence>
<dbReference type="EC" id="2.7.13.3" evidence="3"/>
<name>I4APM3_BERLS</name>
<keyword evidence="11" id="KW-0472">Membrane</keyword>
<evidence type="ECO:0000256" key="11">
    <source>
        <dbReference type="ARBA" id="ARBA00023136"/>
    </source>
</evidence>
<dbReference type="eggNOG" id="COG3437">
    <property type="taxonomic scope" value="Bacteria"/>
</dbReference>
<keyword evidence="16" id="KW-0808">Transferase</keyword>
<dbReference type="Pfam" id="PF02518">
    <property type="entry name" value="HATPase_c"/>
    <property type="match status" value="1"/>
</dbReference>
<dbReference type="Gene3D" id="3.30.565.10">
    <property type="entry name" value="Histidine kinase-like ATPase, C-terminal domain"/>
    <property type="match status" value="1"/>
</dbReference>
<feature type="modified residue" description="4-aspartylphosphate" evidence="12">
    <location>
        <position position="494"/>
    </location>
</feature>
<dbReference type="PRINTS" id="PR00344">
    <property type="entry name" value="BCTRLSENSOR"/>
</dbReference>
<dbReference type="SUPFAM" id="SSF52172">
    <property type="entry name" value="CheY-like"/>
    <property type="match status" value="2"/>
</dbReference>
<keyword evidence="16" id="KW-0418">Kinase</keyword>
<dbReference type="InterPro" id="IPR036641">
    <property type="entry name" value="HPT_dom_sf"/>
</dbReference>
<dbReference type="SUPFAM" id="SSF55874">
    <property type="entry name" value="ATPase domain of HSP90 chaperone/DNA topoisomerase II/histidine kinase"/>
    <property type="match status" value="1"/>
</dbReference>
<dbReference type="GO" id="GO:0000155">
    <property type="term" value="F:phosphorelay sensor kinase activity"/>
    <property type="evidence" value="ECO:0007669"/>
    <property type="project" value="InterPro"/>
</dbReference>
<dbReference type="OrthoDB" id="9781208at2"/>
<evidence type="ECO:0000256" key="2">
    <source>
        <dbReference type="ARBA" id="ARBA00004651"/>
    </source>
</evidence>
<evidence type="ECO:0000313" key="16">
    <source>
        <dbReference type="EMBL" id="AFM05908.1"/>
    </source>
</evidence>
<dbReference type="STRING" id="880071.Fleli_3590"/>
<evidence type="ECO:0000313" key="17">
    <source>
        <dbReference type="Proteomes" id="UP000006054"/>
    </source>
</evidence>
<dbReference type="InterPro" id="IPR005467">
    <property type="entry name" value="His_kinase_dom"/>
</dbReference>
<evidence type="ECO:0000256" key="3">
    <source>
        <dbReference type="ARBA" id="ARBA00012438"/>
    </source>
</evidence>
<evidence type="ECO:0000256" key="8">
    <source>
        <dbReference type="ARBA" id="ARBA00022840"/>
    </source>
</evidence>
<dbReference type="Proteomes" id="UP000006054">
    <property type="component" value="Chromosome"/>
</dbReference>
<keyword evidence="13" id="KW-0175">Coiled coil</keyword>
<evidence type="ECO:0000256" key="12">
    <source>
        <dbReference type="PROSITE-ProRule" id="PRU00169"/>
    </source>
</evidence>
<dbReference type="CDD" id="cd16922">
    <property type="entry name" value="HATPase_EvgS-ArcB-TorS-like"/>
    <property type="match status" value="1"/>
</dbReference>
<feature type="domain" description="Histidine kinase" evidence="14">
    <location>
        <begin position="201"/>
        <end position="422"/>
    </location>
</feature>
<dbReference type="Pfam" id="PF00072">
    <property type="entry name" value="Response_reg"/>
    <property type="match status" value="2"/>
</dbReference>
<proteinExistence type="predicted"/>
<dbReference type="PROSITE" id="PS50109">
    <property type="entry name" value="HIS_KIN"/>
    <property type="match status" value="1"/>
</dbReference>
<dbReference type="SMART" id="SM00448">
    <property type="entry name" value="REC"/>
    <property type="match status" value="2"/>
</dbReference>
<dbReference type="Gene3D" id="3.40.50.2300">
    <property type="match status" value="2"/>
</dbReference>
<reference evidence="17" key="1">
    <citation type="submission" date="2012-06" db="EMBL/GenBank/DDBJ databases">
        <title>The complete genome of Flexibacter litoralis DSM 6794.</title>
        <authorList>
            <person name="Lucas S."/>
            <person name="Copeland A."/>
            <person name="Lapidus A."/>
            <person name="Glavina del Rio T."/>
            <person name="Dalin E."/>
            <person name="Tice H."/>
            <person name="Bruce D."/>
            <person name="Goodwin L."/>
            <person name="Pitluck S."/>
            <person name="Peters L."/>
            <person name="Ovchinnikova G."/>
            <person name="Lu M."/>
            <person name="Kyrpides N."/>
            <person name="Mavromatis K."/>
            <person name="Ivanova N."/>
            <person name="Brettin T."/>
            <person name="Detter J.C."/>
            <person name="Han C."/>
            <person name="Larimer F."/>
            <person name="Land M."/>
            <person name="Hauser L."/>
            <person name="Markowitz V."/>
            <person name="Cheng J.-F."/>
            <person name="Hugenholtz P."/>
            <person name="Woyke T."/>
            <person name="Wu D."/>
            <person name="Spring S."/>
            <person name="Lang E."/>
            <person name="Kopitz M."/>
            <person name="Brambilla E."/>
            <person name="Klenk H.-P."/>
            <person name="Eisen J.A."/>
        </authorList>
    </citation>
    <scope>NUCLEOTIDE SEQUENCE [LARGE SCALE GENOMIC DNA]</scope>
    <source>
        <strain evidence="17">ATCC 23117 / DSM 6794 / NBRC 15988 / NCIMB 1366 / Sio-4</strain>
    </source>
</reference>
<evidence type="ECO:0000256" key="6">
    <source>
        <dbReference type="ARBA" id="ARBA00022692"/>
    </source>
</evidence>
<dbReference type="InterPro" id="IPR003594">
    <property type="entry name" value="HATPase_dom"/>
</dbReference>
<dbReference type="PANTHER" id="PTHR45339">
    <property type="entry name" value="HYBRID SIGNAL TRANSDUCTION HISTIDINE KINASE J"/>
    <property type="match status" value="1"/>
</dbReference>
<dbReference type="eggNOG" id="COG0745">
    <property type="taxonomic scope" value="Bacteria"/>
</dbReference>
<dbReference type="CDD" id="cd17546">
    <property type="entry name" value="REC_hyHK_CKI1_RcsC-like"/>
    <property type="match status" value="1"/>
</dbReference>
<keyword evidence="5 12" id="KW-0597">Phosphoprotein</keyword>
<dbReference type="SMART" id="SM00388">
    <property type="entry name" value="HisKA"/>
    <property type="match status" value="1"/>
</dbReference>
<gene>
    <name evidence="16" type="ordered locus">Fleli_3590</name>
</gene>
<dbReference type="CDD" id="cd17569">
    <property type="entry name" value="REC_HupR-like"/>
    <property type="match status" value="1"/>
</dbReference>
<feature type="coiled-coil region" evidence="13">
    <location>
        <begin position="149"/>
        <end position="201"/>
    </location>
</feature>
<feature type="domain" description="Response regulatory" evidence="15">
    <location>
        <begin position="445"/>
        <end position="563"/>
    </location>
</feature>
<keyword evidence="8" id="KW-0067">ATP-binding</keyword>
<dbReference type="InterPro" id="IPR004358">
    <property type="entry name" value="Sig_transdc_His_kin-like_C"/>
</dbReference>
<dbReference type="Gene3D" id="1.10.287.130">
    <property type="match status" value="1"/>
</dbReference>
<dbReference type="SMART" id="SM00387">
    <property type="entry name" value="HATPase_c"/>
    <property type="match status" value="1"/>
</dbReference>
<dbReference type="GO" id="GO:0005524">
    <property type="term" value="F:ATP binding"/>
    <property type="evidence" value="ECO:0007669"/>
    <property type="project" value="UniProtKB-KW"/>
</dbReference>
<dbReference type="SUPFAM" id="SSF47226">
    <property type="entry name" value="Histidine-containing phosphotransfer domain, HPT domain"/>
    <property type="match status" value="1"/>
</dbReference>
<dbReference type="InterPro" id="IPR011006">
    <property type="entry name" value="CheY-like_superfamily"/>
</dbReference>
<organism evidence="16 17">
    <name type="scientific">Bernardetia litoralis (strain ATCC 23117 / DSM 6794 / NBRC 15988 / NCIMB 1366 / Fx l1 / Sio-4)</name>
    <name type="common">Flexibacter litoralis</name>
    <dbReference type="NCBI Taxonomy" id="880071"/>
    <lineage>
        <taxon>Bacteria</taxon>
        <taxon>Pseudomonadati</taxon>
        <taxon>Bacteroidota</taxon>
        <taxon>Cytophagia</taxon>
        <taxon>Cytophagales</taxon>
        <taxon>Bernardetiaceae</taxon>
        <taxon>Bernardetia</taxon>
    </lineage>
</organism>
<protein>
    <recommendedName>
        <fullName evidence="3">histidine kinase</fullName>
        <ecNumber evidence="3">2.7.13.3</ecNumber>
    </recommendedName>
</protein>
<dbReference type="InterPro" id="IPR036097">
    <property type="entry name" value="HisK_dim/P_sf"/>
</dbReference>
<dbReference type="RefSeq" id="WP_014799333.1">
    <property type="nucleotide sequence ID" value="NC_018018.1"/>
</dbReference>
<dbReference type="InterPro" id="IPR003661">
    <property type="entry name" value="HisK_dim/P_dom"/>
</dbReference>
<dbReference type="AlphaFoldDB" id="I4APM3"/>